<keyword evidence="6" id="KW-0732">Signal</keyword>
<keyword evidence="8" id="KW-1185">Reference proteome</keyword>
<sequence length="288" mass="32819">MRLFVILLLFASSAFAQDIPSRWDELTASDWPKALEKSARTCILPIGILEKHGPHAPLGSDLIHVREWAARATKNEYAVVFPDYFYGQVYEAQQQPGTFALPSRLVWDLLDATVEEIARNGFDKIVIVNGHGGSPQLLRYFVQSQLEKRRDYVVYFFDPVQDPAFTAKVNKMRKTDPAGDQHAGERETSTLLYLRPDLVKQERATQESGENLKRLDLPNLYTGIWWYASYPNHYAGEGAKAKRELGKLLTENQVEALTQALKVVKADTKTLEIQKEYFDRVDQLGEEN</sequence>
<evidence type="ECO:0000256" key="5">
    <source>
        <dbReference type="ARBA" id="ARBA00024029"/>
    </source>
</evidence>
<dbReference type="SUPFAM" id="SSF102215">
    <property type="entry name" value="Creatininase"/>
    <property type="match status" value="1"/>
</dbReference>
<feature type="signal peptide" evidence="6">
    <location>
        <begin position="1"/>
        <end position="16"/>
    </location>
</feature>
<evidence type="ECO:0000256" key="6">
    <source>
        <dbReference type="SAM" id="SignalP"/>
    </source>
</evidence>
<protein>
    <submittedName>
        <fullName evidence="7">Creatinine amidohydrolase</fullName>
    </submittedName>
</protein>
<dbReference type="PANTHER" id="PTHR35005:SF1">
    <property type="entry name" value="2-AMINO-5-FORMYLAMINO-6-RIBOSYLAMINOPYRIMIDIN-4(3H)-ONE 5'-MONOPHOSPHATE DEFORMYLASE"/>
    <property type="match status" value="1"/>
</dbReference>
<dbReference type="Pfam" id="PF02633">
    <property type="entry name" value="Creatininase"/>
    <property type="match status" value="1"/>
</dbReference>
<evidence type="ECO:0000313" key="7">
    <source>
        <dbReference type="EMBL" id="SNS04280.1"/>
    </source>
</evidence>
<dbReference type="Proteomes" id="UP000198432">
    <property type="component" value="Unassembled WGS sequence"/>
</dbReference>
<dbReference type="GO" id="GO:0046872">
    <property type="term" value="F:metal ion binding"/>
    <property type="evidence" value="ECO:0007669"/>
    <property type="project" value="UniProtKB-KW"/>
</dbReference>
<reference evidence="8" key="1">
    <citation type="submission" date="2017-06" db="EMBL/GenBank/DDBJ databases">
        <authorList>
            <person name="Varghese N."/>
            <person name="Submissions S."/>
        </authorList>
    </citation>
    <scope>NUCLEOTIDE SEQUENCE [LARGE SCALE GENOMIC DNA]</scope>
    <source>
        <strain evidence="8">NKM1</strain>
    </source>
</reference>
<keyword evidence="3 7" id="KW-0378">Hydrolase</keyword>
<evidence type="ECO:0000313" key="8">
    <source>
        <dbReference type="Proteomes" id="UP000198432"/>
    </source>
</evidence>
<organism evidence="7 8">
    <name type="scientific">Pontibacter ummariensis</name>
    <dbReference type="NCBI Taxonomy" id="1610492"/>
    <lineage>
        <taxon>Bacteria</taxon>
        <taxon>Pseudomonadati</taxon>
        <taxon>Bacteroidota</taxon>
        <taxon>Cytophagia</taxon>
        <taxon>Cytophagales</taxon>
        <taxon>Hymenobacteraceae</taxon>
        <taxon>Pontibacter</taxon>
    </lineage>
</organism>
<dbReference type="PANTHER" id="PTHR35005">
    <property type="entry name" value="3-DEHYDRO-SCYLLO-INOSOSE HYDROLASE"/>
    <property type="match status" value="1"/>
</dbReference>
<dbReference type="EMBL" id="FZOQ01000001">
    <property type="protein sequence ID" value="SNS04280.1"/>
    <property type="molecule type" value="Genomic_DNA"/>
</dbReference>
<dbReference type="InterPro" id="IPR003785">
    <property type="entry name" value="Creatininase/forma_Hydrolase"/>
</dbReference>
<evidence type="ECO:0000256" key="3">
    <source>
        <dbReference type="ARBA" id="ARBA00022801"/>
    </source>
</evidence>
<dbReference type="Gene3D" id="3.40.50.10310">
    <property type="entry name" value="Creatininase"/>
    <property type="match status" value="1"/>
</dbReference>
<proteinExistence type="inferred from homology"/>
<dbReference type="GO" id="GO:0016811">
    <property type="term" value="F:hydrolase activity, acting on carbon-nitrogen (but not peptide) bonds, in linear amides"/>
    <property type="evidence" value="ECO:0007669"/>
    <property type="project" value="TreeGrafter"/>
</dbReference>
<comment type="cofactor">
    <cofactor evidence="1">
        <name>Zn(2+)</name>
        <dbReference type="ChEBI" id="CHEBI:29105"/>
    </cofactor>
</comment>
<comment type="similarity">
    <text evidence="5">Belongs to the creatininase superfamily.</text>
</comment>
<name>A0A239B8N0_9BACT</name>
<dbReference type="OrthoDB" id="9801445at2"/>
<dbReference type="InterPro" id="IPR024087">
    <property type="entry name" value="Creatininase-like_sf"/>
</dbReference>
<evidence type="ECO:0000256" key="4">
    <source>
        <dbReference type="ARBA" id="ARBA00022833"/>
    </source>
</evidence>
<feature type="chain" id="PRO_5012760159" evidence="6">
    <location>
        <begin position="17"/>
        <end position="288"/>
    </location>
</feature>
<evidence type="ECO:0000256" key="1">
    <source>
        <dbReference type="ARBA" id="ARBA00001947"/>
    </source>
</evidence>
<dbReference type="AlphaFoldDB" id="A0A239B8N0"/>
<dbReference type="GO" id="GO:0009231">
    <property type="term" value="P:riboflavin biosynthetic process"/>
    <property type="evidence" value="ECO:0007669"/>
    <property type="project" value="TreeGrafter"/>
</dbReference>
<keyword evidence="4" id="KW-0862">Zinc</keyword>
<keyword evidence="2" id="KW-0479">Metal-binding</keyword>
<gene>
    <name evidence="7" type="ORF">SAMN06296052_101233</name>
</gene>
<dbReference type="RefSeq" id="WP_089317313.1">
    <property type="nucleotide sequence ID" value="NZ_FZOQ01000001.1"/>
</dbReference>
<accession>A0A239B8N0</accession>
<evidence type="ECO:0000256" key="2">
    <source>
        <dbReference type="ARBA" id="ARBA00022723"/>
    </source>
</evidence>